<name>A0A0P1BCE6_9BASI</name>
<feature type="compositionally biased region" description="Basic and acidic residues" evidence="1">
    <location>
        <begin position="69"/>
        <end position="78"/>
    </location>
</feature>
<dbReference type="PROSITE" id="PS50090">
    <property type="entry name" value="MYB_LIKE"/>
    <property type="match status" value="1"/>
</dbReference>
<reference evidence="3 4" key="1">
    <citation type="submission" date="2014-09" db="EMBL/GenBank/DDBJ databases">
        <authorList>
            <person name="Magalhaes I.L.F."/>
            <person name="Oliveira U."/>
            <person name="Santos F.R."/>
            <person name="Vidigal T.H.D.A."/>
            <person name="Brescovit A.D."/>
            <person name="Santos A.J."/>
        </authorList>
    </citation>
    <scope>NUCLEOTIDE SEQUENCE [LARGE SCALE GENOMIC DNA]</scope>
</reference>
<feature type="domain" description="Myb-like" evidence="2">
    <location>
        <begin position="85"/>
        <end position="130"/>
    </location>
</feature>
<evidence type="ECO:0000259" key="2">
    <source>
        <dbReference type="PROSITE" id="PS50090"/>
    </source>
</evidence>
<feature type="compositionally biased region" description="Pro residues" evidence="1">
    <location>
        <begin position="9"/>
        <end position="18"/>
    </location>
</feature>
<sequence length="140" mass="15349">MIGSDLSAPPSPTASPPPSKRKSALSNVDETPKKEARPLKPRKSSKKKVKNEADGQGEREENAQDGPEENQKLKEGKRVGRGTAWTPEERKAVVTALCAKGAATLDWSELSDQCSGRTPQQSRNYYNMVLKGHIEKTFES</sequence>
<evidence type="ECO:0000313" key="4">
    <source>
        <dbReference type="Proteomes" id="UP000054845"/>
    </source>
</evidence>
<dbReference type="SUPFAM" id="SSF46689">
    <property type="entry name" value="Homeodomain-like"/>
    <property type="match status" value="1"/>
</dbReference>
<dbReference type="EMBL" id="CCYA01000192">
    <property type="protein sequence ID" value="CEH12984.1"/>
    <property type="molecule type" value="Genomic_DNA"/>
</dbReference>
<dbReference type="InterPro" id="IPR009057">
    <property type="entry name" value="Homeodomain-like_sf"/>
</dbReference>
<evidence type="ECO:0000313" key="3">
    <source>
        <dbReference type="EMBL" id="CEH12984.1"/>
    </source>
</evidence>
<dbReference type="Pfam" id="PF00249">
    <property type="entry name" value="Myb_DNA-binding"/>
    <property type="match status" value="1"/>
</dbReference>
<keyword evidence="4" id="KW-1185">Reference proteome</keyword>
<dbReference type="Gene3D" id="1.10.10.60">
    <property type="entry name" value="Homeodomain-like"/>
    <property type="match status" value="1"/>
</dbReference>
<dbReference type="AlphaFoldDB" id="A0A0P1BCE6"/>
<dbReference type="InterPro" id="IPR001005">
    <property type="entry name" value="SANT/Myb"/>
</dbReference>
<evidence type="ECO:0000256" key="1">
    <source>
        <dbReference type="SAM" id="MobiDB-lite"/>
    </source>
</evidence>
<dbReference type="CDD" id="cd00167">
    <property type="entry name" value="SANT"/>
    <property type="match status" value="1"/>
</dbReference>
<feature type="compositionally biased region" description="Basic residues" evidence="1">
    <location>
        <begin position="39"/>
        <end position="49"/>
    </location>
</feature>
<proteinExistence type="predicted"/>
<feature type="compositionally biased region" description="Basic and acidic residues" evidence="1">
    <location>
        <begin position="50"/>
        <end position="62"/>
    </location>
</feature>
<accession>A0A0P1BCE6</accession>
<protein>
    <submittedName>
        <fullName evidence="3">Myb-like domain</fullName>
    </submittedName>
</protein>
<dbReference type="Proteomes" id="UP000054845">
    <property type="component" value="Unassembled WGS sequence"/>
</dbReference>
<feature type="region of interest" description="Disordered" evidence="1">
    <location>
        <begin position="1"/>
        <end position="88"/>
    </location>
</feature>
<organism evidence="3 4">
    <name type="scientific">Ceraceosorus bombacis</name>
    <dbReference type="NCBI Taxonomy" id="401625"/>
    <lineage>
        <taxon>Eukaryota</taxon>
        <taxon>Fungi</taxon>
        <taxon>Dikarya</taxon>
        <taxon>Basidiomycota</taxon>
        <taxon>Ustilaginomycotina</taxon>
        <taxon>Exobasidiomycetes</taxon>
        <taxon>Ceraceosorales</taxon>
        <taxon>Ceraceosoraceae</taxon>
        <taxon>Ceraceosorus</taxon>
    </lineage>
</organism>